<gene>
    <name evidence="1" type="ORF">GQM21_32370</name>
</gene>
<comment type="caution">
    <text evidence="1">The sequence shown here is derived from an EMBL/GenBank/DDBJ whole genome shotgun (WGS) entry which is preliminary data.</text>
</comment>
<dbReference type="Proteomes" id="UP000462271">
    <property type="component" value="Unassembled WGS sequence"/>
</dbReference>
<proteinExistence type="predicted"/>
<reference evidence="1 2" key="1">
    <citation type="submission" date="2019-12" db="EMBL/GenBank/DDBJ databases">
        <title>Enteriobacteria Tanzani isolates_10432.</title>
        <authorList>
            <person name="Subbiah M."/>
            <person name="Call D."/>
        </authorList>
    </citation>
    <scope>NUCLEOTIDE SEQUENCE [LARGE SCALE GENOMIC DNA]</scope>
    <source>
        <strain evidence="1 2">10432wG8</strain>
    </source>
</reference>
<feature type="non-terminal residue" evidence="1">
    <location>
        <position position="1"/>
    </location>
</feature>
<evidence type="ECO:0000313" key="2">
    <source>
        <dbReference type="Proteomes" id="UP000462271"/>
    </source>
</evidence>
<dbReference type="InterPro" id="IPR013381">
    <property type="entry name" value="CRISPR-assoc_prot_Cse1"/>
</dbReference>
<name>A0A8T5YRQ3_ECOLX</name>
<evidence type="ECO:0000313" key="1">
    <source>
        <dbReference type="EMBL" id="MWL01746.1"/>
    </source>
</evidence>
<dbReference type="EMBL" id="WTML01000783">
    <property type="protein sequence ID" value="MWL01746.1"/>
    <property type="molecule type" value="Genomic_DNA"/>
</dbReference>
<organism evidence="1 2">
    <name type="scientific">Escherichia coli</name>
    <dbReference type="NCBI Taxonomy" id="562"/>
    <lineage>
        <taxon>Bacteria</taxon>
        <taxon>Pseudomonadati</taxon>
        <taxon>Pseudomonadota</taxon>
        <taxon>Gammaproteobacteria</taxon>
        <taxon>Enterobacterales</taxon>
        <taxon>Enterobacteriaceae</taxon>
        <taxon>Escherichia</taxon>
    </lineage>
</organism>
<sequence length="145" mass="15592">LHGSVQGVTGVVLAQGDKMTPQNRQDLEAMSNWRYSNPQSKKFGVPTYMPQKHDADRSLWRALPAVLAPETITNVLNADSDAFIPGATLECAADHDSAATLRVQAVGITYGPKEATIEEVVNDSVDLRAAILGAESGQIRAMMQD</sequence>
<feature type="non-terminal residue" evidence="1">
    <location>
        <position position="145"/>
    </location>
</feature>
<protein>
    <submittedName>
        <fullName evidence="1">Type I-E CRISPR-associated protein Cse1/CasA</fullName>
    </submittedName>
</protein>
<dbReference type="AlphaFoldDB" id="A0A8T5YRQ3"/>
<accession>A0A8T5YRQ3</accession>
<dbReference type="Pfam" id="PF09481">
    <property type="entry name" value="CRISPR_Cse1"/>
    <property type="match status" value="1"/>
</dbReference>